<sequence length="148" mass="16742">MSEKSLRRRLPRCRRPRIPHPSPTPRLRTPPPHRRSLRRSSKYDRILKRCASEPCLWSSIGEDHPSRSSFVGSEAERAPFFRPHTCTDVFASSPSLLGFCSPSPSPSPKQGFEVCSLVKLVAVCSFTLLLLKFAVYILIKSFMLVTQS</sequence>
<dbReference type="Proteomes" id="UP000032304">
    <property type="component" value="Chromosome 8"/>
</dbReference>
<feature type="compositionally biased region" description="Basic residues" evidence="1">
    <location>
        <begin position="31"/>
        <end position="40"/>
    </location>
</feature>
<accession>A0A0D2T5V4</accession>
<feature type="region of interest" description="Disordered" evidence="1">
    <location>
        <begin position="1"/>
        <end position="42"/>
    </location>
</feature>
<keyword evidence="4" id="KW-1185">Reference proteome</keyword>
<protein>
    <submittedName>
        <fullName evidence="3">Uncharacterized protein</fullName>
    </submittedName>
</protein>
<reference evidence="3 4" key="1">
    <citation type="journal article" date="2012" name="Nature">
        <title>Repeated polyploidization of Gossypium genomes and the evolution of spinnable cotton fibres.</title>
        <authorList>
            <person name="Paterson A.H."/>
            <person name="Wendel J.F."/>
            <person name="Gundlach H."/>
            <person name="Guo H."/>
            <person name="Jenkins J."/>
            <person name="Jin D."/>
            <person name="Llewellyn D."/>
            <person name="Showmaker K.C."/>
            <person name="Shu S."/>
            <person name="Udall J."/>
            <person name="Yoo M.J."/>
            <person name="Byers R."/>
            <person name="Chen W."/>
            <person name="Doron-Faigenboim A."/>
            <person name="Duke M.V."/>
            <person name="Gong L."/>
            <person name="Grimwood J."/>
            <person name="Grover C."/>
            <person name="Grupp K."/>
            <person name="Hu G."/>
            <person name="Lee T.H."/>
            <person name="Li J."/>
            <person name="Lin L."/>
            <person name="Liu T."/>
            <person name="Marler B.S."/>
            <person name="Page J.T."/>
            <person name="Roberts A.W."/>
            <person name="Romanel E."/>
            <person name="Sanders W.S."/>
            <person name="Szadkowski E."/>
            <person name="Tan X."/>
            <person name="Tang H."/>
            <person name="Xu C."/>
            <person name="Wang J."/>
            <person name="Wang Z."/>
            <person name="Zhang D."/>
            <person name="Zhang L."/>
            <person name="Ashrafi H."/>
            <person name="Bedon F."/>
            <person name="Bowers J.E."/>
            <person name="Brubaker C.L."/>
            <person name="Chee P.W."/>
            <person name="Das S."/>
            <person name="Gingle A.R."/>
            <person name="Haigler C.H."/>
            <person name="Harker D."/>
            <person name="Hoffmann L.V."/>
            <person name="Hovav R."/>
            <person name="Jones D.C."/>
            <person name="Lemke C."/>
            <person name="Mansoor S."/>
            <person name="ur Rahman M."/>
            <person name="Rainville L.N."/>
            <person name="Rambani A."/>
            <person name="Reddy U.K."/>
            <person name="Rong J.K."/>
            <person name="Saranga Y."/>
            <person name="Scheffler B.E."/>
            <person name="Scheffler J.A."/>
            <person name="Stelly D.M."/>
            <person name="Triplett B.A."/>
            <person name="Van Deynze A."/>
            <person name="Vaslin M.F."/>
            <person name="Waghmare V.N."/>
            <person name="Walford S.A."/>
            <person name="Wright R.J."/>
            <person name="Zaki E.A."/>
            <person name="Zhang T."/>
            <person name="Dennis E.S."/>
            <person name="Mayer K.F."/>
            <person name="Peterson D.G."/>
            <person name="Rokhsar D.S."/>
            <person name="Wang X."/>
            <person name="Schmutz J."/>
        </authorList>
    </citation>
    <scope>NUCLEOTIDE SEQUENCE [LARGE SCALE GENOMIC DNA]</scope>
</reference>
<dbReference type="AlphaFoldDB" id="A0A0D2T5V4"/>
<name>A0A0D2T5V4_GOSRA</name>
<evidence type="ECO:0000313" key="4">
    <source>
        <dbReference type="Proteomes" id="UP000032304"/>
    </source>
</evidence>
<feature type="transmembrane region" description="Helical" evidence="2">
    <location>
        <begin position="117"/>
        <end position="139"/>
    </location>
</feature>
<keyword evidence="2" id="KW-0472">Membrane</keyword>
<keyword evidence="2" id="KW-0812">Transmembrane</keyword>
<dbReference type="EMBL" id="CM001747">
    <property type="protein sequence ID" value="KJB51959.1"/>
    <property type="molecule type" value="Genomic_DNA"/>
</dbReference>
<gene>
    <name evidence="3" type="ORF">B456_008G240200</name>
</gene>
<proteinExistence type="predicted"/>
<keyword evidence="2" id="KW-1133">Transmembrane helix</keyword>
<evidence type="ECO:0000256" key="1">
    <source>
        <dbReference type="SAM" id="MobiDB-lite"/>
    </source>
</evidence>
<feature type="compositionally biased region" description="Pro residues" evidence="1">
    <location>
        <begin position="19"/>
        <end position="30"/>
    </location>
</feature>
<organism evidence="3 4">
    <name type="scientific">Gossypium raimondii</name>
    <name type="common">Peruvian cotton</name>
    <name type="synonym">Gossypium klotzschianum subsp. raimondii</name>
    <dbReference type="NCBI Taxonomy" id="29730"/>
    <lineage>
        <taxon>Eukaryota</taxon>
        <taxon>Viridiplantae</taxon>
        <taxon>Streptophyta</taxon>
        <taxon>Embryophyta</taxon>
        <taxon>Tracheophyta</taxon>
        <taxon>Spermatophyta</taxon>
        <taxon>Magnoliopsida</taxon>
        <taxon>eudicotyledons</taxon>
        <taxon>Gunneridae</taxon>
        <taxon>Pentapetalae</taxon>
        <taxon>rosids</taxon>
        <taxon>malvids</taxon>
        <taxon>Malvales</taxon>
        <taxon>Malvaceae</taxon>
        <taxon>Malvoideae</taxon>
        <taxon>Gossypium</taxon>
    </lineage>
</organism>
<dbReference type="Gramene" id="KJB51959">
    <property type="protein sequence ID" value="KJB51959"/>
    <property type="gene ID" value="B456_008G240200"/>
</dbReference>
<evidence type="ECO:0000313" key="3">
    <source>
        <dbReference type="EMBL" id="KJB51959.1"/>
    </source>
</evidence>
<evidence type="ECO:0000256" key="2">
    <source>
        <dbReference type="SAM" id="Phobius"/>
    </source>
</evidence>
<feature type="compositionally biased region" description="Basic residues" evidence="1">
    <location>
        <begin position="1"/>
        <end position="18"/>
    </location>
</feature>